<keyword evidence="3" id="KW-0804">Transcription</keyword>
<dbReference type="InterPro" id="IPR050109">
    <property type="entry name" value="HTH-type_TetR-like_transc_reg"/>
</dbReference>
<evidence type="ECO:0000256" key="4">
    <source>
        <dbReference type="PROSITE-ProRule" id="PRU00335"/>
    </source>
</evidence>
<evidence type="ECO:0000259" key="5">
    <source>
        <dbReference type="PROSITE" id="PS50977"/>
    </source>
</evidence>
<keyword evidence="1" id="KW-0805">Transcription regulation</keyword>
<comment type="caution">
    <text evidence="6">The sequence shown here is derived from an EMBL/GenBank/DDBJ whole genome shotgun (WGS) entry which is preliminary data.</text>
</comment>
<dbReference type="RefSeq" id="WP_224310177.1">
    <property type="nucleotide sequence ID" value="NZ_JAHSST010000017.1"/>
</dbReference>
<evidence type="ECO:0000313" key="6">
    <source>
        <dbReference type="EMBL" id="MBZ6155415.1"/>
    </source>
</evidence>
<dbReference type="PROSITE" id="PS50977">
    <property type="entry name" value="HTH_TETR_2"/>
    <property type="match status" value="1"/>
</dbReference>
<evidence type="ECO:0000313" key="7">
    <source>
        <dbReference type="Proteomes" id="UP000758701"/>
    </source>
</evidence>
<keyword evidence="7" id="KW-1185">Reference proteome</keyword>
<evidence type="ECO:0000256" key="1">
    <source>
        <dbReference type="ARBA" id="ARBA00023015"/>
    </source>
</evidence>
<dbReference type="SUPFAM" id="SSF46689">
    <property type="entry name" value="Homeodomain-like"/>
    <property type="match status" value="1"/>
</dbReference>
<sequence length="202" mass="22058">MARWDPGTEERLTRAALELYTEHGYDHVTVTQIAERAGITRRSYFRYFPDKREVLFAGSERLPAAIHEAVLGARPAASPLSATLEALAQVGGTLVEHLDRTAERRAVIASSPELQERERTKSAAVTGAIHDALLRRSVDDGSAKVDEESARLVAQLATIALQNAFDRWIDAHGRKNFATCLHAVAASLRDTLTADVGTGRSE</sequence>
<protein>
    <submittedName>
        <fullName evidence="6">TetR/AcrR family transcriptional regulator</fullName>
    </submittedName>
</protein>
<dbReference type="PANTHER" id="PTHR30055">
    <property type="entry name" value="HTH-TYPE TRANSCRIPTIONAL REGULATOR RUTR"/>
    <property type="match status" value="1"/>
</dbReference>
<dbReference type="Gene3D" id="1.10.357.10">
    <property type="entry name" value="Tetracycline Repressor, domain 2"/>
    <property type="match status" value="1"/>
</dbReference>
<evidence type="ECO:0000256" key="3">
    <source>
        <dbReference type="ARBA" id="ARBA00023163"/>
    </source>
</evidence>
<dbReference type="InterPro" id="IPR009057">
    <property type="entry name" value="Homeodomain-like_sf"/>
</dbReference>
<organism evidence="6 7">
    <name type="scientific">Streptomyces olivaceus</name>
    <dbReference type="NCBI Taxonomy" id="47716"/>
    <lineage>
        <taxon>Bacteria</taxon>
        <taxon>Bacillati</taxon>
        <taxon>Actinomycetota</taxon>
        <taxon>Actinomycetes</taxon>
        <taxon>Kitasatosporales</taxon>
        <taxon>Streptomycetaceae</taxon>
        <taxon>Streptomyces</taxon>
    </lineage>
</organism>
<dbReference type="PRINTS" id="PR00455">
    <property type="entry name" value="HTHTETR"/>
</dbReference>
<gene>
    <name evidence="6" type="ORF">KVH32_30250</name>
</gene>
<reference evidence="6 7" key="1">
    <citation type="submission" date="2021-06" db="EMBL/GenBank/DDBJ databases">
        <title>Ecological speciation of a Streptomyces species isolated from different habitats and geographic origins.</title>
        <authorList>
            <person name="Wang J."/>
        </authorList>
    </citation>
    <scope>NUCLEOTIDE SEQUENCE [LARGE SCALE GENOMIC DNA]</scope>
    <source>
        <strain evidence="6 7">FXJ8.012</strain>
    </source>
</reference>
<dbReference type="Pfam" id="PF00440">
    <property type="entry name" value="TetR_N"/>
    <property type="match status" value="1"/>
</dbReference>
<dbReference type="EMBL" id="JAHSTP010000016">
    <property type="protein sequence ID" value="MBZ6155415.1"/>
    <property type="molecule type" value="Genomic_DNA"/>
</dbReference>
<dbReference type="InterPro" id="IPR001647">
    <property type="entry name" value="HTH_TetR"/>
</dbReference>
<proteinExistence type="predicted"/>
<name>A0ABS7WE42_STROV</name>
<evidence type="ECO:0000256" key="2">
    <source>
        <dbReference type="ARBA" id="ARBA00023125"/>
    </source>
</evidence>
<dbReference type="PANTHER" id="PTHR30055:SF238">
    <property type="entry name" value="MYCOFACTOCIN BIOSYNTHESIS TRANSCRIPTIONAL REGULATOR MFTR-RELATED"/>
    <property type="match status" value="1"/>
</dbReference>
<keyword evidence="2 4" id="KW-0238">DNA-binding</keyword>
<feature type="domain" description="HTH tetR-type" evidence="5">
    <location>
        <begin position="6"/>
        <end position="66"/>
    </location>
</feature>
<accession>A0ABS7WE42</accession>
<dbReference type="Proteomes" id="UP000758701">
    <property type="component" value="Unassembled WGS sequence"/>
</dbReference>
<feature type="DNA-binding region" description="H-T-H motif" evidence="4">
    <location>
        <begin position="29"/>
        <end position="48"/>
    </location>
</feature>